<sequence length="189" mass="22098">MEKKRAYHTHIKTVATEDGEVIRQEIDVYQVVSGKDSFMRVFLEDISGCLRITRADDFKVLLSLWKRSEWNTGRVVIIRSIKDQIAKEIGEGKSGQVVSNSIARLHKLNILIREDTGIYYLNPDYFFKGYDTEIGKTKEYVFSLKYRVERDEEDISREKQIQEAAKRKEYLLEQLRQVEDVLESALVEA</sequence>
<dbReference type="InterPro" id="IPR008813">
    <property type="entry name" value="Plasmid_replication_RepL"/>
</dbReference>
<accession>A0ABR6WFI1</accession>
<dbReference type="Pfam" id="PF05732">
    <property type="entry name" value="RepL"/>
    <property type="match status" value="1"/>
</dbReference>
<protein>
    <recommendedName>
        <fullName evidence="1">Plasmid replication protein RepL domain-containing protein</fullName>
    </recommendedName>
</protein>
<keyword evidence="3" id="KW-1185">Reference proteome</keyword>
<evidence type="ECO:0000313" key="2">
    <source>
        <dbReference type="EMBL" id="MBC3795291.1"/>
    </source>
</evidence>
<dbReference type="Proteomes" id="UP000700732">
    <property type="component" value="Unassembled WGS sequence"/>
</dbReference>
<reference evidence="2 3" key="1">
    <citation type="submission" date="2019-06" db="EMBL/GenBank/DDBJ databases">
        <title>Spirosoma utsteinense sp. nov. isolated from Antarctic ice-free soils.</title>
        <authorList>
            <person name="Tahon G."/>
        </authorList>
    </citation>
    <scope>NUCLEOTIDE SEQUENCE [LARGE SCALE GENOMIC DNA]</scope>
    <source>
        <strain evidence="2 3">LMG 31447</strain>
    </source>
</reference>
<evidence type="ECO:0000313" key="3">
    <source>
        <dbReference type="Proteomes" id="UP000700732"/>
    </source>
</evidence>
<organism evidence="2 3">
    <name type="scientific">Spirosoma utsteinense</name>
    <dbReference type="NCBI Taxonomy" id="2585773"/>
    <lineage>
        <taxon>Bacteria</taxon>
        <taxon>Pseudomonadati</taxon>
        <taxon>Bacteroidota</taxon>
        <taxon>Cytophagia</taxon>
        <taxon>Cytophagales</taxon>
        <taxon>Cytophagaceae</taxon>
        <taxon>Spirosoma</taxon>
    </lineage>
</organism>
<name>A0ABR6WFI1_9BACT</name>
<evidence type="ECO:0000259" key="1">
    <source>
        <dbReference type="Pfam" id="PF05732"/>
    </source>
</evidence>
<gene>
    <name evidence="2" type="ORF">FH603_5826</name>
</gene>
<feature type="domain" description="Plasmid replication protein RepL" evidence="1">
    <location>
        <begin position="12"/>
        <end position="163"/>
    </location>
</feature>
<dbReference type="EMBL" id="VFIA01000109">
    <property type="protein sequence ID" value="MBC3795291.1"/>
    <property type="molecule type" value="Genomic_DNA"/>
</dbReference>
<comment type="caution">
    <text evidence="2">The sequence shown here is derived from an EMBL/GenBank/DDBJ whole genome shotgun (WGS) entry which is preliminary data.</text>
</comment>
<dbReference type="RefSeq" id="WP_186742565.1">
    <property type="nucleotide sequence ID" value="NZ_VFIA01000109.1"/>
</dbReference>
<proteinExistence type="predicted"/>